<feature type="transmembrane region" description="Helical" evidence="1">
    <location>
        <begin position="58"/>
        <end position="76"/>
    </location>
</feature>
<feature type="transmembrane region" description="Helical" evidence="1">
    <location>
        <begin position="157"/>
        <end position="179"/>
    </location>
</feature>
<evidence type="ECO:0008006" key="4">
    <source>
        <dbReference type="Google" id="ProtNLM"/>
    </source>
</evidence>
<sequence length="225" mass="24958">MAVPVVLEEFINRFKGWISGASDLTELVGALSSLTVYTIVAFVVIGLSLLIFGRKLFAIFYAVLWTVIGSHVGYLWGQGMETLYTVELMILIGILLPLVAIKAREIFVFTMVLLGTGFFATYITQSLGAFQSLTILDPPFVLAGCLFGWLAVKFMDYVMIVSTSLVGAFLLMLAVSYFFRDITDLLTMLLVFLATSLFGIFLQMDIYLRNKKGHKKKKTVSKGAK</sequence>
<evidence type="ECO:0000256" key="1">
    <source>
        <dbReference type="SAM" id="Phobius"/>
    </source>
</evidence>
<evidence type="ECO:0000313" key="3">
    <source>
        <dbReference type="Proteomes" id="UP000250796"/>
    </source>
</evidence>
<name>A0A7Z7PNH4_9BACT</name>
<protein>
    <recommendedName>
        <fullName evidence="4">DUF4203 domain-containing protein</fullName>
    </recommendedName>
</protein>
<keyword evidence="3" id="KW-1185">Reference proteome</keyword>
<dbReference type="EMBL" id="LS974202">
    <property type="protein sequence ID" value="SSC12209.1"/>
    <property type="molecule type" value="Genomic_DNA"/>
</dbReference>
<dbReference type="RefSeq" id="WP_169698585.1">
    <property type="nucleotide sequence ID" value="NZ_LS974202.1"/>
</dbReference>
<keyword evidence="1" id="KW-0812">Transmembrane</keyword>
<feature type="transmembrane region" description="Helical" evidence="1">
    <location>
        <begin position="27"/>
        <end position="51"/>
    </location>
</feature>
<feature type="transmembrane region" description="Helical" evidence="1">
    <location>
        <begin position="129"/>
        <end position="150"/>
    </location>
</feature>
<organism evidence="2 3">
    <name type="scientific">Mesotoga infera</name>
    <dbReference type="NCBI Taxonomy" id="1236046"/>
    <lineage>
        <taxon>Bacteria</taxon>
        <taxon>Thermotogati</taxon>
        <taxon>Thermotogota</taxon>
        <taxon>Thermotogae</taxon>
        <taxon>Kosmotogales</taxon>
        <taxon>Kosmotogaceae</taxon>
        <taxon>Mesotoga</taxon>
    </lineage>
</organism>
<keyword evidence="1" id="KW-0472">Membrane</keyword>
<gene>
    <name evidence="2" type="ORF">MESINF_0760</name>
</gene>
<accession>A0A7Z7PNH4</accession>
<reference evidence="2 3" key="1">
    <citation type="submission" date="2017-01" db="EMBL/GenBank/DDBJ databases">
        <authorList>
            <person name="Erauso G."/>
        </authorList>
    </citation>
    <scope>NUCLEOTIDE SEQUENCE [LARGE SCALE GENOMIC DNA]</scope>
    <source>
        <strain evidence="2">MESINF1</strain>
    </source>
</reference>
<feature type="transmembrane region" description="Helical" evidence="1">
    <location>
        <begin position="106"/>
        <end position="123"/>
    </location>
</feature>
<proteinExistence type="predicted"/>
<feature type="transmembrane region" description="Helical" evidence="1">
    <location>
        <begin position="82"/>
        <end position="99"/>
    </location>
</feature>
<keyword evidence="1" id="KW-1133">Transmembrane helix</keyword>
<dbReference type="AlphaFoldDB" id="A0A7Z7PNH4"/>
<dbReference type="Proteomes" id="UP000250796">
    <property type="component" value="Chromosome MESINF"/>
</dbReference>
<evidence type="ECO:0000313" key="2">
    <source>
        <dbReference type="EMBL" id="SSC12209.1"/>
    </source>
</evidence>
<feature type="transmembrane region" description="Helical" evidence="1">
    <location>
        <begin position="185"/>
        <end position="208"/>
    </location>
</feature>
<dbReference type="KEGG" id="minf:MESINF_0760"/>